<dbReference type="EMBL" id="QRBI01000093">
    <property type="protein sequence ID" value="RMC21289.1"/>
    <property type="molecule type" value="Genomic_DNA"/>
</dbReference>
<organism evidence="1 2">
    <name type="scientific">Hirundo rustica rustica</name>
    <dbReference type="NCBI Taxonomy" id="333673"/>
    <lineage>
        <taxon>Eukaryota</taxon>
        <taxon>Metazoa</taxon>
        <taxon>Chordata</taxon>
        <taxon>Craniata</taxon>
        <taxon>Vertebrata</taxon>
        <taxon>Euteleostomi</taxon>
        <taxon>Archelosauria</taxon>
        <taxon>Archosauria</taxon>
        <taxon>Dinosauria</taxon>
        <taxon>Saurischia</taxon>
        <taxon>Theropoda</taxon>
        <taxon>Coelurosauria</taxon>
        <taxon>Aves</taxon>
        <taxon>Neognathae</taxon>
        <taxon>Neoaves</taxon>
        <taxon>Telluraves</taxon>
        <taxon>Australaves</taxon>
        <taxon>Passeriformes</taxon>
        <taxon>Sylvioidea</taxon>
        <taxon>Hirundinidae</taxon>
        <taxon>Hirundo</taxon>
    </lineage>
</organism>
<accession>A0A3M0L717</accession>
<reference evidence="1 2" key="1">
    <citation type="submission" date="2018-07" db="EMBL/GenBank/DDBJ databases">
        <title>A high quality draft genome assembly of the barn swallow (H. rustica rustica).</title>
        <authorList>
            <person name="Formenti G."/>
            <person name="Chiara M."/>
            <person name="Poveda L."/>
            <person name="Francoijs K.-J."/>
            <person name="Bonisoli-Alquati A."/>
            <person name="Canova L."/>
            <person name="Gianfranceschi L."/>
            <person name="Horner D.S."/>
            <person name="Saino N."/>
        </authorList>
    </citation>
    <scope>NUCLEOTIDE SEQUENCE [LARGE SCALE GENOMIC DNA]</scope>
    <source>
        <strain evidence="1">Chelidonia</strain>
        <tissue evidence="1">Blood</tissue>
    </source>
</reference>
<dbReference type="Proteomes" id="UP000269221">
    <property type="component" value="Unassembled WGS sequence"/>
</dbReference>
<keyword evidence="2" id="KW-1185">Reference proteome</keyword>
<protein>
    <submittedName>
        <fullName evidence="1">Uncharacterized protein</fullName>
    </submittedName>
</protein>
<name>A0A3M0L717_HIRRU</name>
<dbReference type="STRING" id="333673.A0A3M0L717"/>
<gene>
    <name evidence="1" type="ORF">DUI87_02150</name>
</gene>
<evidence type="ECO:0000313" key="1">
    <source>
        <dbReference type="EMBL" id="RMC21289.1"/>
    </source>
</evidence>
<dbReference type="AlphaFoldDB" id="A0A3M0L717"/>
<comment type="caution">
    <text evidence="1">The sequence shown here is derived from an EMBL/GenBank/DDBJ whole genome shotgun (WGS) entry which is preliminary data.</text>
</comment>
<sequence>MKFNGKCRILHLGQVKPGCMDRLGNEKLESSAMERDLGGVLVDGKLNISQQCPGSQEGQPCSGVHQAKHRQPVKGGDCPALLCAGVASPQVLGDIKLLGSVQRRPMKMVKGLEGKPYEELLRSFGLFSLEKKRLRGHIIAVYNFFVKGRGGAGTDLCGDQWQDQREGPEVVLGEI</sequence>
<evidence type="ECO:0000313" key="2">
    <source>
        <dbReference type="Proteomes" id="UP000269221"/>
    </source>
</evidence>
<proteinExistence type="predicted"/>